<sequence>MAIFATSAEKTKLLLRDAILLMERSLSLPPFNNGIFAGCWDPQISITETPTAKMTISLSFSPLETSFLSYLKK</sequence>
<name>A0AAD6PXW6_9ROSI</name>
<evidence type="ECO:0000313" key="1">
    <source>
        <dbReference type="EMBL" id="KAJ6971739.1"/>
    </source>
</evidence>
<protein>
    <submittedName>
        <fullName evidence="1">Uncharacterized protein</fullName>
    </submittedName>
</protein>
<proteinExistence type="predicted"/>
<organism evidence="1 2">
    <name type="scientific">Populus alba x Populus x berolinensis</name>
    <dbReference type="NCBI Taxonomy" id="444605"/>
    <lineage>
        <taxon>Eukaryota</taxon>
        <taxon>Viridiplantae</taxon>
        <taxon>Streptophyta</taxon>
        <taxon>Embryophyta</taxon>
        <taxon>Tracheophyta</taxon>
        <taxon>Spermatophyta</taxon>
        <taxon>Magnoliopsida</taxon>
        <taxon>eudicotyledons</taxon>
        <taxon>Gunneridae</taxon>
        <taxon>Pentapetalae</taxon>
        <taxon>rosids</taxon>
        <taxon>fabids</taxon>
        <taxon>Malpighiales</taxon>
        <taxon>Salicaceae</taxon>
        <taxon>Saliceae</taxon>
        <taxon>Populus</taxon>
    </lineage>
</organism>
<accession>A0AAD6PXW6</accession>
<dbReference type="AlphaFoldDB" id="A0AAD6PXW6"/>
<comment type="caution">
    <text evidence="1">The sequence shown here is derived from an EMBL/GenBank/DDBJ whole genome shotgun (WGS) entry which is preliminary data.</text>
</comment>
<dbReference type="EMBL" id="JAQIZT010000014">
    <property type="protein sequence ID" value="KAJ6971739.1"/>
    <property type="molecule type" value="Genomic_DNA"/>
</dbReference>
<keyword evidence="2" id="KW-1185">Reference proteome</keyword>
<dbReference type="Proteomes" id="UP001164929">
    <property type="component" value="Chromosome 14"/>
</dbReference>
<reference evidence="1" key="1">
    <citation type="journal article" date="2023" name="Mol. Ecol. Resour.">
        <title>Chromosome-level genome assembly of a triploid poplar Populus alba 'Berolinensis'.</title>
        <authorList>
            <person name="Chen S."/>
            <person name="Yu Y."/>
            <person name="Wang X."/>
            <person name="Wang S."/>
            <person name="Zhang T."/>
            <person name="Zhou Y."/>
            <person name="He R."/>
            <person name="Meng N."/>
            <person name="Wang Y."/>
            <person name="Liu W."/>
            <person name="Liu Z."/>
            <person name="Liu J."/>
            <person name="Guo Q."/>
            <person name="Huang H."/>
            <person name="Sederoff R.R."/>
            <person name="Wang G."/>
            <person name="Qu G."/>
            <person name="Chen S."/>
        </authorList>
    </citation>
    <scope>NUCLEOTIDE SEQUENCE</scope>
    <source>
        <strain evidence="1">SC-2020</strain>
    </source>
</reference>
<evidence type="ECO:0000313" key="2">
    <source>
        <dbReference type="Proteomes" id="UP001164929"/>
    </source>
</evidence>
<gene>
    <name evidence="1" type="ORF">NC653_032310</name>
</gene>